<dbReference type="EMBL" id="GACK01000141">
    <property type="protein sequence ID" value="JAA64893.1"/>
    <property type="molecule type" value="mRNA"/>
</dbReference>
<reference evidence="1" key="2">
    <citation type="journal article" date="2015" name="J. Proteomics">
        <title>Sexual differences in the sialomes of the zebra tick, Rhipicephalus pulchellus.</title>
        <authorList>
            <person name="Tan A.W."/>
            <person name="Francischetti I.M."/>
            <person name="Slovak M."/>
            <person name="Kini R.M."/>
            <person name="Ribeiro J.M."/>
        </authorList>
    </citation>
    <scope>NUCLEOTIDE SEQUENCE</scope>
    <source>
        <tissue evidence="1">Salivary gland</tissue>
    </source>
</reference>
<evidence type="ECO:0008006" key="2">
    <source>
        <dbReference type="Google" id="ProtNLM"/>
    </source>
</evidence>
<dbReference type="AlphaFoldDB" id="L7MMQ6"/>
<organism evidence="1">
    <name type="scientific">Rhipicephalus pulchellus</name>
    <name type="common">Yellow backed tick</name>
    <name type="synonym">Dermacentor pulchellus</name>
    <dbReference type="NCBI Taxonomy" id="72859"/>
    <lineage>
        <taxon>Eukaryota</taxon>
        <taxon>Metazoa</taxon>
        <taxon>Ecdysozoa</taxon>
        <taxon>Arthropoda</taxon>
        <taxon>Chelicerata</taxon>
        <taxon>Arachnida</taxon>
        <taxon>Acari</taxon>
        <taxon>Parasitiformes</taxon>
        <taxon>Ixodida</taxon>
        <taxon>Ixodoidea</taxon>
        <taxon>Ixodidae</taxon>
        <taxon>Rhipicephalinae</taxon>
        <taxon>Rhipicephalus</taxon>
        <taxon>Rhipicephalus</taxon>
    </lineage>
</organism>
<accession>L7MMQ6</accession>
<reference evidence="1" key="1">
    <citation type="submission" date="2012-11" db="EMBL/GenBank/DDBJ databases">
        <authorList>
            <person name="Lucero-Rivera Y.E."/>
            <person name="Tovar-Ramirez D."/>
        </authorList>
    </citation>
    <scope>NUCLEOTIDE SEQUENCE</scope>
    <source>
        <tissue evidence="1">Salivary gland</tissue>
    </source>
</reference>
<protein>
    <recommendedName>
        <fullName evidence="2">Immunoglobulin G binding protein A</fullName>
    </recommendedName>
</protein>
<feature type="non-terminal residue" evidence="1">
    <location>
        <position position="455"/>
    </location>
</feature>
<evidence type="ECO:0000313" key="1">
    <source>
        <dbReference type="EMBL" id="JAA64893.1"/>
    </source>
</evidence>
<name>L7MMQ6_RHIPC</name>
<sequence length="455" mass="51141">MLGYMMSQPNYFAVIYRMLLQLGITFPSLTGPIYKVTWGVHVIRLPRPFVVNYAFTVNNKLFNLPKDSKGLAIYLSHHMDQFSAVAVFLHQLGASFPVDGMGRITGFSIFNVMHHFQSAITTTISIENRRFDLPKDINSILAAVKNNPSAFFKIQMVLEAFGVKFVKKGAGFTQAIYHNATYNVNTVRGVTITIEKKQYDIPADLETIFKKAEGFSVGALITALQEKGVPIEVDEKTGVILGIIINKVKIPFPVSIDLRFKLDDKLYIIPRDLGKLVTVLEKKGMPSKILFLLYTRYGVIPVRDSNGIVVAISFNGKQFKVKAEPLTTVVIRGQKFLLPRDTTKMIELVHSKQKDKKMGFDFLKALKVAGFMLINDDDGAMRSIQKGAQIIKLGMEIRIVVTYGTTAYHVPKDLMRLVKDIRRSGPNEVRQVIEQLKAFDVEVKKKGSKVTILFN</sequence>
<proteinExistence type="evidence at transcript level"/>